<evidence type="ECO:0000256" key="2">
    <source>
        <dbReference type="ARBA" id="ARBA00022679"/>
    </source>
</evidence>
<dbReference type="AlphaFoldDB" id="A0A6J4QFH4"/>
<reference evidence="5" key="1">
    <citation type="submission" date="2020-02" db="EMBL/GenBank/DDBJ databases">
        <authorList>
            <person name="Meier V. D."/>
        </authorList>
    </citation>
    <scope>NUCLEOTIDE SEQUENCE</scope>
    <source>
        <strain evidence="5">AVDCRST_MAG80</strain>
    </source>
</reference>
<dbReference type="EC" id="2.3.2.2" evidence="5"/>
<sequence length="532" mass="55629">MDSSEWTRQGTSFAASAGTHYAAEAAAEVYRAGGNAADAAVAAAAAVAVTEPLMSSIGGGGFALVRVPAGGADEVVGGDALGGGGGGAELIDYYDCMPGKGLPPSAFGAGGSPTTMILKYGAGVKSIVGAASCAVPGSLRGWELLLRRHGRFTLRQALAPAVRLAREGFRVPKTSGMWFEVAEEVLRLTDETRKNFYTDGRVYSTGEEIRFPELADTLEAVGEEGADLFYRGELARRISSYILGEGGIISEEDLATYEAIVREPLSFAYEDRTVHTNGPPSAGGPTLAQMMRVVSGYDLTALSEGDHAKVLAGAMKYALEDRDRAYTEIAENASVAARLTSEEYVRAQRTRIFGSPHTSHLSCLDETGLAVSITASMGYGSGIVIPGTGIPMGNTLGEPELNPKGFHALNPGERLISSMSPTILSSRDGDLVSLGSPGASRIPTAVMQTLVNVVDLGLSLETAVDAPRLHAEGDLLAYEAGAKKPDLSTYERILAYDEPSMFFGGVNAVRRTPEGLFEAAADPRRSGGVAFA</sequence>
<keyword evidence="5" id="KW-0012">Acyltransferase</keyword>
<evidence type="ECO:0000313" key="5">
    <source>
        <dbReference type="EMBL" id="CAA9438434.1"/>
    </source>
</evidence>
<dbReference type="InterPro" id="IPR043138">
    <property type="entry name" value="GGT_lsub"/>
</dbReference>
<dbReference type="InterPro" id="IPR043137">
    <property type="entry name" value="GGT_ssub_C"/>
</dbReference>
<keyword evidence="4" id="KW-0865">Zymogen</keyword>
<comment type="similarity">
    <text evidence="1">Belongs to the gamma-glutamyltransferase family.</text>
</comment>
<evidence type="ECO:0000256" key="4">
    <source>
        <dbReference type="ARBA" id="ARBA00023145"/>
    </source>
</evidence>
<gene>
    <name evidence="5" type="ORF">AVDCRST_MAG80-1095</name>
</gene>
<name>A0A6J4QFH4_9ACTN</name>
<organism evidence="5">
    <name type="scientific">uncultured Rubrobacteraceae bacterium</name>
    <dbReference type="NCBI Taxonomy" id="349277"/>
    <lineage>
        <taxon>Bacteria</taxon>
        <taxon>Bacillati</taxon>
        <taxon>Actinomycetota</taxon>
        <taxon>Rubrobacteria</taxon>
        <taxon>Rubrobacterales</taxon>
        <taxon>Rubrobacteraceae</taxon>
        <taxon>environmental samples</taxon>
    </lineage>
</organism>
<accession>A0A6J4QFH4</accession>
<dbReference type="Pfam" id="PF01019">
    <property type="entry name" value="G_glu_transpept"/>
    <property type="match status" value="1"/>
</dbReference>
<dbReference type="PANTHER" id="PTHR43199:SF1">
    <property type="entry name" value="GLUTATHIONE HYDROLASE PROENZYME"/>
    <property type="match status" value="1"/>
</dbReference>
<keyword evidence="3 5" id="KW-0378">Hydrolase</keyword>
<dbReference type="Gene3D" id="3.60.20.40">
    <property type="match status" value="1"/>
</dbReference>
<proteinExistence type="inferred from homology"/>
<dbReference type="EC" id="3.4.19.13" evidence="5"/>
<dbReference type="InterPro" id="IPR029055">
    <property type="entry name" value="Ntn_hydrolases_N"/>
</dbReference>
<dbReference type="GO" id="GO:0103068">
    <property type="term" value="F:leukotriene C4 gamma-glutamyl transferase activity"/>
    <property type="evidence" value="ECO:0007669"/>
    <property type="project" value="UniProtKB-EC"/>
</dbReference>
<dbReference type="EMBL" id="CADCVC010000093">
    <property type="protein sequence ID" value="CAA9438434.1"/>
    <property type="molecule type" value="Genomic_DNA"/>
</dbReference>
<dbReference type="SUPFAM" id="SSF56235">
    <property type="entry name" value="N-terminal nucleophile aminohydrolases (Ntn hydrolases)"/>
    <property type="match status" value="1"/>
</dbReference>
<protein>
    <submittedName>
        <fullName evidence="5">Gamma-glutamyltranspeptidase @ Glutathione hydrolase</fullName>
        <ecNumber evidence="5">2.3.2.2</ecNumber>
        <ecNumber evidence="5">3.4.19.13</ecNumber>
    </submittedName>
</protein>
<dbReference type="InterPro" id="IPR051792">
    <property type="entry name" value="GGT_bact"/>
</dbReference>
<dbReference type="GO" id="GO:0036374">
    <property type="term" value="F:glutathione hydrolase activity"/>
    <property type="evidence" value="ECO:0007669"/>
    <property type="project" value="UniProtKB-EC"/>
</dbReference>
<dbReference type="PRINTS" id="PR01210">
    <property type="entry name" value="GGTRANSPTASE"/>
</dbReference>
<dbReference type="PANTHER" id="PTHR43199">
    <property type="entry name" value="GLUTATHIONE HYDROLASE"/>
    <property type="match status" value="1"/>
</dbReference>
<keyword evidence="2 5" id="KW-0808">Transferase</keyword>
<evidence type="ECO:0000256" key="1">
    <source>
        <dbReference type="ARBA" id="ARBA00009381"/>
    </source>
</evidence>
<evidence type="ECO:0000256" key="3">
    <source>
        <dbReference type="ARBA" id="ARBA00022801"/>
    </source>
</evidence>
<dbReference type="Gene3D" id="1.10.246.130">
    <property type="match status" value="1"/>
</dbReference>